<feature type="transmembrane region" description="Helical" evidence="11">
    <location>
        <begin position="111"/>
        <end position="129"/>
    </location>
</feature>
<protein>
    <recommendedName>
        <fullName evidence="12">G-protein coupled receptors family 1 profile domain-containing protein</fullName>
    </recommendedName>
</protein>
<dbReference type="InterPro" id="IPR000276">
    <property type="entry name" value="GPCR_Rhodpsn"/>
</dbReference>
<dbReference type="PROSITE" id="PS50262">
    <property type="entry name" value="G_PROTEIN_RECEP_F1_2"/>
    <property type="match status" value="1"/>
</dbReference>
<feature type="transmembrane region" description="Helical" evidence="11">
    <location>
        <begin position="69"/>
        <end position="91"/>
    </location>
</feature>
<keyword evidence="4 11" id="KW-1133">Transmembrane helix</keyword>
<comment type="subcellular location">
    <subcellularLocation>
        <location evidence="1">Membrane</location>
        <topology evidence="1">Multi-pass membrane protein</topology>
    </subcellularLocation>
</comment>
<sequence length="407" mass="46736">MNNDTTNATDETWLDYDVDESLSHFEWTELAPALVIYFITFCLGLTGNLVIIASTICPRLKPLPATPTNIFLGGLAMADLILIICCIPVKIAKLFSYSWTMGEFVCKSVHYLQSVTAICSVLTLTAMSVERYYAIVHPMRAQYTCTISQARRIVVVTWVAAFLLAIPMLFTQIHKPVGERIQAYWCVRDWDWLLLWRLHEVYMLLLVLVVPLVVMAFCYTAICWEIWRVMKRRYHMTSRHALSPPSINNNSTTYNSECIPMNDRHRSAERSRSRNRRLDPRSEVESRTMKQVVKMLVAVVVLFAICWSPILIDNVLTAYGILPKIRFGTIKHMNTAFQLMAYFNSCINPIVYGFMSKHFRESFLAAACGGWWCCCRKRVYTPPVKRHFSLSQTRTTSVRTVTSSMGN</sequence>
<keyword evidence="3 9" id="KW-0812">Transmembrane</keyword>
<evidence type="ECO:0000256" key="1">
    <source>
        <dbReference type="ARBA" id="ARBA00004141"/>
    </source>
</evidence>
<dbReference type="PROSITE" id="PS00237">
    <property type="entry name" value="G_PROTEIN_RECEP_F1_1"/>
    <property type="match status" value="1"/>
</dbReference>
<dbReference type="AlphaFoldDB" id="A0AA39FTP9"/>
<evidence type="ECO:0000256" key="9">
    <source>
        <dbReference type="RuleBase" id="RU000688"/>
    </source>
</evidence>
<feature type="transmembrane region" description="Helical" evidence="11">
    <location>
        <begin position="150"/>
        <end position="170"/>
    </location>
</feature>
<dbReference type="GO" id="GO:0005886">
    <property type="term" value="C:plasma membrane"/>
    <property type="evidence" value="ECO:0007669"/>
    <property type="project" value="TreeGrafter"/>
</dbReference>
<evidence type="ECO:0000256" key="4">
    <source>
        <dbReference type="ARBA" id="ARBA00022989"/>
    </source>
</evidence>
<comment type="caution">
    <text evidence="13">The sequence shown here is derived from an EMBL/GenBank/DDBJ whole genome shotgun (WGS) entry which is preliminary data.</text>
</comment>
<keyword evidence="5 9" id="KW-0297">G-protein coupled receptor</keyword>
<evidence type="ECO:0000256" key="2">
    <source>
        <dbReference type="ARBA" id="ARBA00010663"/>
    </source>
</evidence>
<evidence type="ECO:0000256" key="11">
    <source>
        <dbReference type="SAM" id="Phobius"/>
    </source>
</evidence>
<evidence type="ECO:0000256" key="10">
    <source>
        <dbReference type="SAM" id="MobiDB-lite"/>
    </source>
</evidence>
<organism evidence="13 14">
    <name type="scientific">Microctonus hyperodae</name>
    <name type="common">Parasitoid wasp</name>
    <dbReference type="NCBI Taxonomy" id="165561"/>
    <lineage>
        <taxon>Eukaryota</taxon>
        <taxon>Metazoa</taxon>
        <taxon>Ecdysozoa</taxon>
        <taxon>Arthropoda</taxon>
        <taxon>Hexapoda</taxon>
        <taxon>Insecta</taxon>
        <taxon>Pterygota</taxon>
        <taxon>Neoptera</taxon>
        <taxon>Endopterygota</taxon>
        <taxon>Hymenoptera</taxon>
        <taxon>Apocrita</taxon>
        <taxon>Ichneumonoidea</taxon>
        <taxon>Braconidae</taxon>
        <taxon>Euphorinae</taxon>
        <taxon>Microctonus</taxon>
    </lineage>
</organism>
<dbReference type="PANTHER" id="PTHR24243:SF236">
    <property type="entry name" value="G-PROTEIN COUPLED RECEPTORS FAMILY 1 PROFILE DOMAIN-CONTAINING PROTEIN"/>
    <property type="match status" value="1"/>
</dbReference>
<accession>A0AA39FTP9</accession>
<dbReference type="PANTHER" id="PTHR24243">
    <property type="entry name" value="G-PROTEIN COUPLED RECEPTOR"/>
    <property type="match status" value="1"/>
</dbReference>
<evidence type="ECO:0000313" key="13">
    <source>
        <dbReference type="EMBL" id="KAK0175351.1"/>
    </source>
</evidence>
<reference evidence="13" key="2">
    <citation type="submission" date="2023-03" db="EMBL/GenBank/DDBJ databases">
        <authorList>
            <person name="Inwood S.N."/>
            <person name="Skelly J.G."/>
            <person name="Guhlin J."/>
            <person name="Harrop T.W.R."/>
            <person name="Goldson S.G."/>
            <person name="Dearden P.K."/>
        </authorList>
    </citation>
    <scope>NUCLEOTIDE SEQUENCE</scope>
    <source>
        <strain evidence="13">Lincoln</strain>
        <tissue evidence="13">Whole body</tissue>
    </source>
</reference>
<feature type="domain" description="G-protein coupled receptors family 1 profile" evidence="12">
    <location>
        <begin position="47"/>
        <end position="352"/>
    </location>
</feature>
<evidence type="ECO:0000313" key="14">
    <source>
        <dbReference type="Proteomes" id="UP001168972"/>
    </source>
</evidence>
<evidence type="ECO:0000259" key="12">
    <source>
        <dbReference type="PROSITE" id="PS50262"/>
    </source>
</evidence>
<dbReference type="SUPFAM" id="SSF81321">
    <property type="entry name" value="Family A G protein-coupled receptor-like"/>
    <property type="match status" value="1"/>
</dbReference>
<keyword evidence="7 9" id="KW-0675">Receptor</keyword>
<evidence type="ECO:0000256" key="5">
    <source>
        <dbReference type="ARBA" id="ARBA00023040"/>
    </source>
</evidence>
<gene>
    <name evidence="13" type="ORF">PV327_009105</name>
</gene>
<dbReference type="PRINTS" id="PR00237">
    <property type="entry name" value="GPCRRHODOPSN"/>
</dbReference>
<feature type="transmembrane region" description="Helical" evidence="11">
    <location>
        <begin position="295"/>
        <end position="316"/>
    </location>
</feature>
<name>A0AA39FTP9_MICHY</name>
<feature type="compositionally biased region" description="Basic and acidic residues" evidence="10">
    <location>
        <begin position="262"/>
        <end position="282"/>
    </location>
</feature>
<dbReference type="InterPro" id="IPR017452">
    <property type="entry name" value="GPCR_Rhodpsn_7TM"/>
</dbReference>
<feature type="transmembrane region" description="Helical" evidence="11">
    <location>
        <begin position="201"/>
        <end position="227"/>
    </location>
</feature>
<keyword evidence="6 11" id="KW-0472">Membrane</keyword>
<evidence type="ECO:0000256" key="8">
    <source>
        <dbReference type="ARBA" id="ARBA00023224"/>
    </source>
</evidence>
<feature type="region of interest" description="Disordered" evidence="10">
    <location>
        <begin position="252"/>
        <end position="282"/>
    </location>
</feature>
<evidence type="ECO:0000256" key="7">
    <source>
        <dbReference type="ARBA" id="ARBA00023170"/>
    </source>
</evidence>
<comment type="similarity">
    <text evidence="2 9">Belongs to the G-protein coupled receptor 1 family.</text>
</comment>
<feature type="transmembrane region" description="Helical" evidence="11">
    <location>
        <begin position="34"/>
        <end position="57"/>
    </location>
</feature>
<dbReference type="GO" id="GO:0004930">
    <property type="term" value="F:G protein-coupled receptor activity"/>
    <property type="evidence" value="ECO:0007669"/>
    <property type="project" value="UniProtKB-KW"/>
</dbReference>
<reference evidence="13" key="1">
    <citation type="journal article" date="2023" name="bioRxiv">
        <title>Scaffold-level genome assemblies of two parasitoid biocontrol wasps reveal the parthenogenesis mechanism and an associated novel virus.</title>
        <authorList>
            <person name="Inwood S."/>
            <person name="Skelly J."/>
            <person name="Guhlin J."/>
            <person name="Harrop T."/>
            <person name="Goldson S."/>
            <person name="Dearden P."/>
        </authorList>
    </citation>
    <scope>NUCLEOTIDE SEQUENCE</scope>
    <source>
        <strain evidence="13">Lincoln</strain>
        <tissue evidence="13">Whole body</tissue>
    </source>
</reference>
<proteinExistence type="inferred from homology"/>
<keyword evidence="8 9" id="KW-0807">Transducer</keyword>
<dbReference type="Pfam" id="PF00001">
    <property type="entry name" value="7tm_1"/>
    <property type="match status" value="1"/>
</dbReference>
<evidence type="ECO:0000256" key="6">
    <source>
        <dbReference type="ARBA" id="ARBA00023136"/>
    </source>
</evidence>
<feature type="transmembrane region" description="Helical" evidence="11">
    <location>
        <begin position="336"/>
        <end position="355"/>
    </location>
</feature>
<dbReference type="Proteomes" id="UP001168972">
    <property type="component" value="Unassembled WGS sequence"/>
</dbReference>
<keyword evidence="14" id="KW-1185">Reference proteome</keyword>
<dbReference type="EMBL" id="JAQQBR010000005">
    <property type="protein sequence ID" value="KAK0175351.1"/>
    <property type="molecule type" value="Genomic_DNA"/>
</dbReference>
<evidence type="ECO:0000256" key="3">
    <source>
        <dbReference type="ARBA" id="ARBA00022692"/>
    </source>
</evidence>
<dbReference type="Gene3D" id="1.20.1070.10">
    <property type="entry name" value="Rhodopsin 7-helix transmembrane proteins"/>
    <property type="match status" value="1"/>
</dbReference>